<feature type="coiled-coil region" evidence="1">
    <location>
        <begin position="265"/>
        <end position="306"/>
    </location>
</feature>
<dbReference type="Proteomes" id="UP000029714">
    <property type="component" value="Unassembled WGS sequence"/>
</dbReference>
<dbReference type="AlphaFoldDB" id="A0A347VPL6"/>
<proteinExistence type="predicted"/>
<dbReference type="STRING" id="1548018.LS64_01620"/>
<evidence type="ECO:0000313" key="7">
    <source>
        <dbReference type="Proteomes" id="UP000477070"/>
    </source>
</evidence>
<keyword evidence="2" id="KW-1133">Transmembrane helix</keyword>
<keyword evidence="6" id="KW-1185">Reference proteome</keyword>
<reference evidence="5 6" key="2">
    <citation type="journal article" date="2016" name="Infect. Immun.">
        <title>Helicobacter saguini, a Novel Helicobacter Isolated from Cotton-Top Tamarins with Ulcerative Colitis, Has Proinflammatory Properties and Induces Typhlocolitis and Dysplasia in Gnotobiotic IL-10-/- Mice.</title>
        <authorList>
            <person name="Shen Z."/>
            <person name="Mannion A."/>
            <person name="Whary M.T."/>
            <person name="Muthupalani S."/>
            <person name="Sheh A."/>
            <person name="Feng Y."/>
            <person name="Gong G."/>
            <person name="Vandamme P."/>
            <person name="Holcombe H.R."/>
            <person name="Paster B.J."/>
            <person name="Fox J.G."/>
        </authorList>
    </citation>
    <scope>NUCLEOTIDE SEQUENCE [LARGE SCALE GENOMIC DNA]</scope>
    <source>
        <strain evidence="5 6">MIT 97-6194</strain>
    </source>
</reference>
<reference evidence="5" key="3">
    <citation type="submission" date="2018-04" db="EMBL/GenBank/DDBJ databases">
        <authorList>
            <person name="Sheh A."/>
            <person name="Shen Z."/>
            <person name="Mannion A.J."/>
            <person name="Fox J.G."/>
        </authorList>
    </citation>
    <scope>NUCLEOTIDE SEQUENCE</scope>
    <source>
        <strain evidence="5">MIT 97-6194</strain>
    </source>
</reference>
<evidence type="ECO:0000313" key="5">
    <source>
        <dbReference type="EMBL" id="TLD91861.1"/>
    </source>
</evidence>
<organism evidence="5 6">
    <name type="scientific">Helicobacter saguini</name>
    <dbReference type="NCBI Taxonomy" id="1548018"/>
    <lineage>
        <taxon>Bacteria</taxon>
        <taxon>Pseudomonadati</taxon>
        <taxon>Campylobacterota</taxon>
        <taxon>Epsilonproteobacteria</taxon>
        <taxon>Campylobacterales</taxon>
        <taxon>Helicobacteraceae</taxon>
        <taxon>Helicobacter</taxon>
    </lineage>
</organism>
<feature type="transmembrane region" description="Helical" evidence="2">
    <location>
        <begin position="809"/>
        <end position="830"/>
    </location>
</feature>
<dbReference type="Pfam" id="PF01926">
    <property type="entry name" value="MMR_HSR1"/>
    <property type="match status" value="1"/>
</dbReference>
<dbReference type="SUPFAM" id="SSF52540">
    <property type="entry name" value="P-loop containing nucleoside triphosphate hydrolases"/>
    <property type="match status" value="1"/>
</dbReference>
<protein>
    <recommendedName>
        <fullName evidence="3">G domain-containing protein</fullName>
    </recommendedName>
</protein>
<evidence type="ECO:0000256" key="1">
    <source>
        <dbReference type="SAM" id="Coils"/>
    </source>
</evidence>
<reference evidence="4 7" key="4">
    <citation type="submission" date="2019-12" db="EMBL/GenBank/DDBJ databases">
        <title>Multi-Generational Helicobacter saguini Isolates.</title>
        <authorList>
            <person name="Mannion A."/>
            <person name="Shen Z."/>
            <person name="Fox J.G."/>
        </authorList>
    </citation>
    <scope>NUCLEOTIDE SEQUENCE [LARGE SCALE GENOMIC DNA]</scope>
    <source>
        <strain evidence="4">16-048</strain>
        <strain evidence="7">16-048 (F4)</strain>
    </source>
</reference>
<dbReference type="InterPro" id="IPR006073">
    <property type="entry name" value="GTP-bd"/>
</dbReference>
<feature type="coiled-coil region" evidence="1">
    <location>
        <begin position="352"/>
        <end position="386"/>
    </location>
</feature>
<reference evidence="5 6" key="1">
    <citation type="journal article" date="2014" name="Genome Announc.">
        <title>Draft genome sequences of eight enterohepatic helicobacter species isolated from both laboratory and wild rodents.</title>
        <authorList>
            <person name="Sheh A."/>
            <person name="Shen Z."/>
            <person name="Fox J.G."/>
        </authorList>
    </citation>
    <scope>NUCLEOTIDE SEQUENCE [LARGE SCALE GENOMIC DNA]</scope>
    <source>
        <strain evidence="5 6">MIT 97-6194</strain>
    </source>
</reference>
<name>A0A347VPL6_9HELI</name>
<evidence type="ECO:0000313" key="4">
    <source>
        <dbReference type="EMBL" id="MWV70508.1"/>
    </source>
</evidence>
<feature type="coiled-coil region" evidence="1">
    <location>
        <begin position="124"/>
        <end position="220"/>
    </location>
</feature>
<dbReference type="RefSeq" id="WP_034569747.1">
    <property type="nucleotide sequence ID" value="NZ_JRMP02000027.1"/>
</dbReference>
<keyword evidence="2" id="KW-0472">Membrane</keyword>
<dbReference type="GO" id="GO:0005525">
    <property type="term" value="F:GTP binding"/>
    <property type="evidence" value="ECO:0007669"/>
    <property type="project" value="InterPro"/>
</dbReference>
<dbReference type="EMBL" id="QBIU01000002">
    <property type="protein sequence ID" value="MWV70508.1"/>
    <property type="molecule type" value="Genomic_DNA"/>
</dbReference>
<dbReference type="Proteomes" id="UP000477070">
    <property type="component" value="Unassembled WGS sequence"/>
</dbReference>
<evidence type="ECO:0000259" key="3">
    <source>
        <dbReference type="Pfam" id="PF01926"/>
    </source>
</evidence>
<comment type="caution">
    <text evidence="5">The sequence shown here is derived from an EMBL/GenBank/DDBJ whole genome shotgun (WGS) entry which is preliminary data.</text>
</comment>
<feature type="coiled-coil region" evidence="1">
    <location>
        <begin position="729"/>
        <end position="767"/>
    </location>
</feature>
<dbReference type="Gene3D" id="3.40.50.300">
    <property type="entry name" value="P-loop containing nucleotide triphosphate hydrolases"/>
    <property type="match status" value="2"/>
</dbReference>
<evidence type="ECO:0000313" key="6">
    <source>
        <dbReference type="Proteomes" id="UP000029714"/>
    </source>
</evidence>
<dbReference type="EMBL" id="JRMP02000027">
    <property type="protein sequence ID" value="TLD91861.1"/>
    <property type="molecule type" value="Genomic_DNA"/>
</dbReference>
<dbReference type="OrthoDB" id="7375852at2"/>
<keyword evidence="2" id="KW-0812">Transmembrane</keyword>
<sequence length="915" mass="105275">MSFNKVGENDKQKDFYKNVRENLNNVRVALLKSDENYESEDKEKLQEALSIFANCEEKANKDLAKLEKNAEWKRLNIAFYGETNAGKSTLIESLRLYFKDDKKINEQEKFKEAYDKFAESKVIIDSITNEIKNLEDSKVDIKSKKDILNNSIQEIKKDIQDIESIIKQENDKLESKQKEQNKMLDSKSKLESNKIELDSITNENKDLENLKLDSEKQKIQKESDLPNIAKNMADIESKISQIQKNIESNPLSSGGFFNFFKKLFKPSLNKELKALKNSKKELEKQKQNEENKEKEIKQEITKYETIIAESIKNIESNKIKQHEIIESNNILSKEIINLDSITNEISQIKDCINNHNDKIKIKNTEIEALQQDINKEDEKIRQINANIESKHTQKNQIIESNRGNIESMVKNRDGLIIGTGQSDFTRDITIYDFTHNGNDFSLIDVPGIEGNETIVIDEIYKALSKAHAIFYVKKEHTPPQKGDENKKGIIEKIKEQLNDQAEIYTIFNKPINNARMLENEFIDSQTRQGLNELDSKMDEYLGEFYKGHKVLSAQLAFYSLAKNLLDRETLESFKQNTNIALETRDKLLKNYTSDSILSMTHFNEFSEFVSDLNQNAKEKIKNAHIKKAKSIIIYFKDSIREILKQKYEPLLASLQENLESTNDKLDYIQEQFIKKCKASANDIVDKNISKIKRETYAAIESNIKDDVFKKRLESNIDNTMENHLKPQLADALKQRQQELEKYIKEELENYQKRMQECVDKISHLSIKDNFGNSLDIKIDSGIEFGGLAMGVATIGTTILTGMALGWNPIGWVILGAGIITGILSIGKSVLKFFSDDYKKSEQKKATDSALRDISSKVKTSIVEQIDSNKDSITNIIDEIKAELAKPLEKMEQSIKALKKIQKELRKLESNIENLL</sequence>
<accession>A0A347VPL6</accession>
<gene>
    <name evidence="4" type="ORF">DCO61_11030</name>
    <name evidence="5" type="ORF">LS64_011325</name>
</gene>
<dbReference type="InterPro" id="IPR027417">
    <property type="entry name" value="P-loop_NTPase"/>
</dbReference>
<keyword evidence="1" id="KW-0175">Coiled coil</keyword>
<feature type="domain" description="G" evidence="3">
    <location>
        <begin position="423"/>
        <end position="509"/>
    </location>
</feature>
<evidence type="ECO:0000256" key="2">
    <source>
        <dbReference type="SAM" id="Phobius"/>
    </source>
</evidence>